<keyword evidence="8" id="KW-0648">Protein biosynthesis</keyword>
<dbReference type="GO" id="GO:0031515">
    <property type="term" value="C:tRNA (m1A) methyltransferase complex"/>
    <property type="evidence" value="ECO:0007669"/>
    <property type="project" value="InterPro"/>
</dbReference>
<dbReference type="KEGG" id="ota:OT_ostta05g03590"/>
<dbReference type="OMA" id="TRCRPYQ"/>
<dbReference type="EMBL" id="KZ155776">
    <property type="protein sequence ID" value="OUS47855.1"/>
    <property type="molecule type" value="Genomic_DNA"/>
</dbReference>
<dbReference type="OrthoDB" id="10254665at2759"/>
<protein>
    <recommendedName>
        <fullName evidence="3">tRNA (adenine(58)-N(1))-methyltransferase non-catalytic subunit TRM6</fullName>
    </recommendedName>
    <alternativeName>
        <fullName evidence="6">tRNA(m1A58)-methyltransferase subunit TRM6</fullName>
    </alternativeName>
</protein>
<dbReference type="FunCoup" id="Q018Q1">
    <property type="interactions" value="1569"/>
</dbReference>
<proteinExistence type="inferred from homology"/>
<comment type="subcellular location">
    <subcellularLocation>
        <location evidence="1">Nucleus</location>
    </subcellularLocation>
</comment>
<reference evidence="8 10" key="1">
    <citation type="journal article" date="2006" name="Proc. Natl. Acad. Sci. U.S.A.">
        <title>Genome analysis of the smallest free-living eukaryote Ostreococcus tauri unveils many unique features.</title>
        <authorList>
            <person name="Derelle E."/>
            <person name="Ferraz C."/>
            <person name="Rombauts S."/>
            <person name="Rouze P."/>
            <person name="Worden A.Z."/>
            <person name="Robbens S."/>
            <person name="Partensky F."/>
            <person name="Degroeve S."/>
            <person name="Echeynie S."/>
            <person name="Cooke R."/>
            <person name="Saeys Y."/>
            <person name="Wuyts J."/>
            <person name="Jabbari K."/>
            <person name="Bowler C."/>
            <person name="Panaud O."/>
            <person name="Piegu B."/>
            <person name="Ball S.G."/>
            <person name="Ral J.-P."/>
            <person name="Bouget F.-Y."/>
            <person name="Piganeau G."/>
            <person name="De Baets B."/>
            <person name="Picard A."/>
            <person name="Delseny M."/>
            <person name="Demaille J."/>
            <person name="Van de Peer Y."/>
            <person name="Moreau H."/>
        </authorList>
    </citation>
    <scope>NUCLEOTIDE SEQUENCE [LARGE SCALE GENOMIC DNA]</scope>
    <source>
        <strain evidence="8 10">OTTH0595</strain>
    </source>
</reference>
<keyword evidence="9" id="KW-0489">Methyltransferase</keyword>
<evidence type="ECO:0000256" key="3">
    <source>
        <dbReference type="ARBA" id="ARBA00021704"/>
    </source>
</evidence>
<evidence type="ECO:0000256" key="6">
    <source>
        <dbReference type="ARBA" id="ARBA00032319"/>
    </source>
</evidence>
<dbReference type="PANTHER" id="PTHR12945:SF0">
    <property type="entry name" value="TRNA (ADENINE(58)-N(1))-METHYLTRANSFERASE NON-CATALYTIC SUBUNIT TRM6"/>
    <property type="match status" value="1"/>
</dbReference>
<keyword evidence="8" id="KW-0396">Initiation factor</keyword>
<dbReference type="PANTHER" id="PTHR12945">
    <property type="entry name" value="TRANSLATION INITIATION FACTOR EIF3-RELATED"/>
    <property type="match status" value="1"/>
</dbReference>
<evidence type="ECO:0000256" key="4">
    <source>
        <dbReference type="ARBA" id="ARBA00022694"/>
    </source>
</evidence>
<keyword evidence="9" id="KW-0808">Transferase</keyword>
<dbReference type="GeneID" id="9835167"/>
<dbReference type="Proteomes" id="UP000009170">
    <property type="component" value="Unassembled WGS sequence"/>
</dbReference>
<dbReference type="Pfam" id="PF04189">
    <property type="entry name" value="Gcd10p"/>
    <property type="match status" value="1"/>
</dbReference>
<keyword evidence="4" id="KW-0819">tRNA processing</keyword>
<feature type="region of interest" description="Disordered" evidence="7">
    <location>
        <begin position="1"/>
        <end position="32"/>
    </location>
</feature>
<dbReference type="InterPro" id="IPR017423">
    <property type="entry name" value="TRM6"/>
</dbReference>
<keyword evidence="10" id="KW-1185">Reference proteome</keyword>
<organism evidence="8 10">
    <name type="scientific">Ostreococcus tauri</name>
    <name type="common">Marine green alga</name>
    <dbReference type="NCBI Taxonomy" id="70448"/>
    <lineage>
        <taxon>Eukaryota</taxon>
        <taxon>Viridiplantae</taxon>
        <taxon>Chlorophyta</taxon>
        <taxon>Mamiellophyceae</taxon>
        <taxon>Mamiellales</taxon>
        <taxon>Bathycoccaceae</taxon>
        <taxon>Ostreococcus</taxon>
    </lineage>
</organism>
<dbReference type="Proteomes" id="UP000195557">
    <property type="component" value="Unassembled WGS sequence"/>
</dbReference>
<accession>A0A1Y5ILM4</accession>
<evidence type="ECO:0000313" key="10">
    <source>
        <dbReference type="Proteomes" id="UP000009170"/>
    </source>
</evidence>
<dbReference type="GO" id="GO:0005634">
    <property type="term" value="C:nucleus"/>
    <property type="evidence" value="ECO:0007669"/>
    <property type="project" value="UniProtKB-SubCell"/>
</dbReference>
<evidence type="ECO:0000256" key="1">
    <source>
        <dbReference type="ARBA" id="ARBA00004123"/>
    </source>
</evidence>
<gene>
    <name evidence="9" type="ORF">BE221DRAFT_158407</name>
    <name evidence="8" type="ORF">OT_ostta05g03590</name>
</gene>
<dbReference type="GO" id="GO:0008168">
    <property type="term" value="F:methyltransferase activity"/>
    <property type="evidence" value="ECO:0007669"/>
    <property type="project" value="UniProtKB-KW"/>
</dbReference>
<evidence type="ECO:0000256" key="2">
    <source>
        <dbReference type="ARBA" id="ARBA00008320"/>
    </source>
</evidence>
<accession>Q018Q1</accession>
<dbReference type="AlphaFoldDB" id="Q018Q1"/>
<dbReference type="InParanoid" id="Q018Q1"/>
<evidence type="ECO:0000256" key="7">
    <source>
        <dbReference type="SAM" id="MobiDB-lite"/>
    </source>
</evidence>
<dbReference type="GO" id="GO:0030488">
    <property type="term" value="P:tRNA methylation"/>
    <property type="evidence" value="ECO:0007669"/>
    <property type="project" value="InterPro"/>
</dbReference>
<evidence type="ECO:0000313" key="9">
    <source>
        <dbReference type="EMBL" id="OUS47855.1"/>
    </source>
</evidence>
<dbReference type="GO" id="GO:0003743">
    <property type="term" value="F:translation initiation factor activity"/>
    <property type="evidence" value="ECO:0007669"/>
    <property type="project" value="UniProtKB-KW"/>
</dbReference>
<reference evidence="8" key="2">
    <citation type="journal article" date="2014" name="BMC Genomics">
        <title>An improved genome of the model marine alga Ostreococcus tauri unfolds by assessing Illumina de novo assemblies.</title>
        <authorList>
            <person name="Blanc-Mathieu R."/>
            <person name="Verhelst B."/>
            <person name="Derelle E."/>
            <person name="Rombauts S."/>
            <person name="Bouget F.Y."/>
            <person name="Carre I."/>
            <person name="Chateau A."/>
            <person name="Eyre-Walker A."/>
            <person name="Grimsley N."/>
            <person name="Moreau H."/>
            <person name="Piegu B."/>
            <person name="Rivals E."/>
            <person name="Schackwitz W."/>
            <person name="Van de Peer Y."/>
            <person name="Piganeau G."/>
        </authorList>
    </citation>
    <scope>NUCLEOTIDE SEQUENCE</scope>
    <source>
        <strain evidence="8">RCC4221</strain>
    </source>
</reference>
<dbReference type="STRING" id="70448.Q018Q1"/>
<evidence type="ECO:0000313" key="8">
    <source>
        <dbReference type="EMBL" id="CAL54124.1"/>
    </source>
</evidence>
<dbReference type="RefSeq" id="XP_003079466.1">
    <property type="nucleotide sequence ID" value="XM_003079418.1"/>
</dbReference>
<accession>A0A454XQM6</accession>
<dbReference type="EMBL" id="CAID01000005">
    <property type="protein sequence ID" value="CAL54124.1"/>
    <property type="molecule type" value="Genomic_DNA"/>
</dbReference>
<sequence length="457" mass="50031">MAPEGERATEAAAERSSGKPETTASERVHAGRAMRENDVVLLEMNDGERATFATLRAGKVIDLGKRARAPAEAFLGAPFGSMYEARHNTGEVERIGATTEVINEETDDEEAFAAPLADERSNKNVPNTEHGAQTLTDSEIAALKREFTGEEMVEIIAAYSKTFEEKTAFAQEKYKARKLKKHMTKILARFPSPRVVCEQYFYENPSKTSYMRFDSLSMLMNMANVGAHGQTLVLETCGGLVLGSIMHRMGGFGRICNGFVGTNPTGMEVVQNMNFDPTHYDSVRHASLSGLIEARQKGAVEADTTRAKSMETTEPSTAEKKERVYMKMKFANDGDMSDFTQHGFSSLVIASLSVEPKAVLEQLLPLCASSASFAVWFNASQPLAEAYYYLRNSNLAVNLSLVEPFLRSQQVLPGRTHPVMTTDAGSGGFILSGTYVGGVNTNTPIEANKKPKREENS</sequence>
<reference evidence="9" key="3">
    <citation type="submission" date="2017-04" db="EMBL/GenBank/DDBJ databases">
        <title>Population genomics of picophytoplankton unveils novel chromosome hypervariability.</title>
        <authorList>
            <consortium name="DOE Joint Genome Institute"/>
            <person name="Blanc-Mathieu R."/>
            <person name="Krasovec M."/>
            <person name="Hebrard M."/>
            <person name="Yau S."/>
            <person name="Desgranges E."/>
            <person name="Martin J."/>
            <person name="Schackwitz W."/>
            <person name="Kuo A."/>
            <person name="Salin G."/>
            <person name="Donnadieu C."/>
            <person name="Desdevises Y."/>
            <person name="Sanchez-Ferandin S."/>
            <person name="Moreau H."/>
            <person name="Rivals E."/>
            <person name="Grigoriev I.V."/>
            <person name="Grimsley N."/>
            <person name="Eyre-Walker A."/>
            <person name="Piganeau G."/>
        </authorList>
    </citation>
    <scope>NUCLEOTIDE SEQUENCE [LARGE SCALE GENOMIC DNA]</scope>
    <source>
        <strain evidence="9">RCC 1115</strain>
    </source>
</reference>
<keyword evidence="5" id="KW-0539">Nucleus</keyword>
<name>Q018Q1_OSTTA</name>
<evidence type="ECO:0000256" key="5">
    <source>
        <dbReference type="ARBA" id="ARBA00023242"/>
    </source>
</evidence>
<comment type="similarity">
    <text evidence="2">Belongs to the TRM6/GCD10 family.</text>
</comment>